<evidence type="ECO:0000256" key="4">
    <source>
        <dbReference type="ARBA" id="ARBA00023284"/>
    </source>
</evidence>
<reference evidence="6" key="1">
    <citation type="submission" date="2018-06" db="EMBL/GenBank/DDBJ databases">
        <authorList>
            <person name="Zhirakovskaya E."/>
        </authorList>
    </citation>
    <scope>NUCLEOTIDE SEQUENCE</scope>
</reference>
<dbReference type="InterPro" id="IPR011990">
    <property type="entry name" value="TPR-like_helical_dom_sf"/>
</dbReference>
<name>A0A3B0RRT8_9ZZZZ</name>
<dbReference type="AlphaFoldDB" id="A0A3B0RRT8"/>
<dbReference type="InterPro" id="IPR017937">
    <property type="entry name" value="Thioredoxin_CS"/>
</dbReference>
<evidence type="ECO:0000256" key="1">
    <source>
        <dbReference type="ARBA" id="ARBA00022448"/>
    </source>
</evidence>
<organism evidence="6">
    <name type="scientific">hydrothermal vent metagenome</name>
    <dbReference type="NCBI Taxonomy" id="652676"/>
    <lineage>
        <taxon>unclassified sequences</taxon>
        <taxon>metagenomes</taxon>
        <taxon>ecological metagenomes</taxon>
    </lineage>
</organism>
<dbReference type="EMBL" id="UOEH01000148">
    <property type="protein sequence ID" value="VAV94847.1"/>
    <property type="molecule type" value="Genomic_DNA"/>
</dbReference>
<dbReference type="Pfam" id="PF14559">
    <property type="entry name" value="TPR_19"/>
    <property type="match status" value="1"/>
</dbReference>
<dbReference type="PANTHER" id="PTHR45663:SF11">
    <property type="entry name" value="GEO12009P1"/>
    <property type="match status" value="1"/>
</dbReference>
<dbReference type="FunFam" id="3.40.30.10:FF:000001">
    <property type="entry name" value="Thioredoxin"/>
    <property type="match status" value="1"/>
</dbReference>
<dbReference type="PROSITE" id="PS00194">
    <property type="entry name" value="THIOREDOXIN_1"/>
    <property type="match status" value="1"/>
</dbReference>
<dbReference type="Pfam" id="PF14561">
    <property type="entry name" value="TPR_20"/>
    <property type="match status" value="1"/>
</dbReference>
<evidence type="ECO:0000259" key="5">
    <source>
        <dbReference type="PROSITE" id="PS51352"/>
    </source>
</evidence>
<dbReference type="NCBIfam" id="TIGR01068">
    <property type="entry name" value="thioredoxin"/>
    <property type="match status" value="1"/>
</dbReference>
<gene>
    <name evidence="6" type="ORF">MNBD_ALPHA05-2331</name>
</gene>
<accession>A0A3B0RRT8</accession>
<dbReference type="InterPro" id="IPR036249">
    <property type="entry name" value="Thioredoxin-like_sf"/>
</dbReference>
<sequence>MSEILGAGAAAQEAVVKDATIETFEQDVVAASMAKPIVVDFWADWCGPCKQLAPALEKAVKAAGGKIDLVKVDIDKNQMLASQLRIQSIPTVYAFYQGRPVDGFQGALPESEIKAFIERLTALGGEAAEQSDPSEDYLNAGEAAFEEGDVAAAAQLFGQVAQADAANTRAIAGLARCHLALGDVEQAKQTLELAPPEAQKEPAFVSIKASIALAEDNPGGADIAALKAKAEANPDDLDARFELAGAYLSAGSMEPAIDELLAVIARDRDWNDEAARKKLLTVFEALGVAHPAAIRARRQLSSILFS</sequence>
<dbReference type="PANTHER" id="PTHR45663">
    <property type="entry name" value="GEO12009P1"/>
    <property type="match status" value="1"/>
</dbReference>
<dbReference type="SUPFAM" id="SSF48452">
    <property type="entry name" value="TPR-like"/>
    <property type="match status" value="1"/>
</dbReference>
<evidence type="ECO:0000256" key="3">
    <source>
        <dbReference type="ARBA" id="ARBA00023157"/>
    </source>
</evidence>
<feature type="domain" description="Thioredoxin" evidence="5">
    <location>
        <begin position="5"/>
        <end position="122"/>
    </location>
</feature>
<dbReference type="SUPFAM" id="SSF52833">
    <property type="entry name" value="Thioredoxin-like"/>
    <property type="match status" value="1"/>
</dbReference>
<dbReference type="Pfam" id="PF00085">
    <property type="entry name" value="Thioredoxin"/>
    <property type="match status" value="1"/>
</dbReference>
<protein>
    <submittedName>
        <fullName evidence="6">FIG000875: Thioredoxin domain-containing protein EC-YbbN</fullName>
    </submittedName>
</protein>
<dbReference type="InterPro" id="IPR013766">
    <property type="entry name" value="Thioredoxin_domain"/>
</dbReference>
<keyword evidence="2" id="KW-0249">Electron transport</keyword>
<dbReference type="GO" id="GO:0006950">
    <property type="term" value="P:response to stress"/>
    <property type="evidence" value="ECO:0007669"/>
    <property type="project" value="UniProtKB-ARBA"/>
</dbReference>
<dbReference type="GO" id="GO:0045454">
    <property type="term" value="P:cell redox homeostasis"/>
    <property type="evidence" value="ECO:0007669"/>
    <property type="project" value="TreeGrafter"/>
</dbReference>
<evidence type="ECO:0000256" key="2">
    <source>
        <dbReference type="ARBA" id="ARBA00022982"/>
    </source>
</evidence>
<evidence type="ECO:0000313" key="6">
    <source>
        <dbReference type="EMBL" id="VAV94847.1"/>
    </source>
</evidence>
<dbReference type="InterPro" id="IPR005746">
    <property type="entry name" value="Thioredoxin"/>
</dbReference>
<dbReference type="PROSITE" id="PS51352">
    <property type="entry name" value="THIOREDOXIN_2"/>
    <property type="match status" value="1"/>
</dbReference>
<keyword evidence="4" id="KW-0676">Redox-active center</keyword>
<dbReference type="Gene3D" id="3.40.30.10">
    <property type="entry name" value="Glutaredoxin"/>
    <property type="match status" value="1"/>
</dbReference>
<dbReference type="PRINTS" id="PR00421">
    <property type="entry name" value="THIOREDOXIN"/>
</dbReference>
<dbReference type="GO" id="GO:0015035">
    <property type="term" value="F:protein-disulfide reductase activity"/>
    <property type="evidence" value="ECO:0007669"/>
    <property type="project" value="InterPro"/>
</dbReference>
<keyword evidence="3" id="KW-1015">Disulfide bond</keyword>
<dbReference type="CDD" id="cd02956">
    <property type="entry name" value="ybbN"/>
    <property type="match status" value="1"/>
</dbReference>
<dbReference type="GO" id="GO:0005829">
    <property type="term" value="C:cytosol"/>
    <property type="evidence" value="ECO:0007669"/>
    <property type="project" value="TreeGrafter"/>
</dbReference>
<proteinExistence type="predicted"/>
<keyword evidence="1" id="KW-0813">Transport</keyword>
<dbReference type="Gene3D" id="1.25.40.10">
    <property type="entry name" value="Tetratricopeptide repeat domain"/>
    <property type="match status" value="2"/>
</dbReference>